<organism evidence="1 2">
    <name type="scientific">Bacteriovorax stolpii</name>
    <name type="common">Bdellovibrio stolpii</name>
    <dbReference type="NCBI Taxonomy" id="960"/>
    <lineage>
        <taxon>Bacteria</taxon>
        <taxon>Pseudomonadati</taxon>
        <taxon>Bdellovibrionota</taxon>
        <taxon>Bacteriovoracia</taxon>
        <taxon>Bacteriovoracales</taxon>
        <taxon>Bacteriovoracaceae</taxon>
        <taxon>Bacteriovorax</taxon>
    </lineage>
</organism>
<reference evidence="1 2" key="1">
    <citation type="submission" date="2018-01" db="EMBL/GenBank/DDBJ databases">
        <title>Complete genome sequence of Bacteriovorax stolpii DSM12778.</title>
        <authorList>
            <person name="Tang B."/>
            <person name="Chang J."/>
        </authorList>
    </citation>
    <scope>NUCLEOTIDE SEQUENCE [LARGE SCALE GENOMIC DNA]</scope>
    <source>
        <strain evidence="1 2">DSM 12778</strain>
    </source>
</reference>
<keyword evidence="2" id="KW-1185">Reference proteome</keyword>
<gene>
    <name evidence="1" type="ORF">C0V70_12305</name>
</gene>
<name>A0A2K9NTM1_BACTC</name>
<proteinExistence type="predicted"/>
<protein>
    <submittedName>
        <fullName evidence="1">Uncharacterized protein</fullName>
    </submittedName>
</protein>
<dbReference type="AlphaFoldDB" id="A0A2K9NTM1"/>
<dbReference type="KEGG" id="bsto:C0V70_12305"/>
<dbReference type="RefSeq" id="WP_102244161.1">
    <property type="nucleotide sequence ID" value="NZ_CP025704.1"/>
</dbReference>
<accession>A0A2K9NTM1</accession>
<dbReference type="EMBL" id="CP025704">
    <property type="protein sequence ID" value="AUN98870.1"/>
    <property type="molecule type" value="Genomic_DNA"/>
</dbReference>
<dbReference type="Proteomes" id="UP000235584">
    <property type="component" value="Chromosome"/>
</dbReference>
<evidence type="ECO:0000313" key="1">
    <source>
        <dbReference type="EMBL" id="AUN98870.1"/>
    </source>
</evidence>
<evidence type="ECO:0000313" key="2">
    <source>
        <dbReference type="Proteomes" id="UP000235584"/>
    </source>
</evidence>
<sequence>MSIAVIDQGAELFWFVSNALLQDELPLKHLKTTSAGEQFILQELPAIVVLNGDDSSIQPEKFIGKIRNHVFARNTMFIVVTADTSLEFKKSLIIAGAGQILYRGRGYTPSPKFFRNLIKWFLNLKTPDPQVIEYKPVEFLADGEFSTFGRIGWLSAAQCYIEVNLDLNPGQTIEMRNPLFDELDIKDVKLTIIDKNTIGRYYQYANGYLCKIESKKSNADKKKLLAFIESNQEISKYKPVKVVYYEQNVNNREAIKGMIKLDQRYCARGFANLDNFLDELNYQLPHLILIDRQMIEANRSKFEPLKKFLQSHFCYCVTYDNEGKTDLEKYKKDFEFAMHVPRGIESKLLESMVQKLDEKMLANHMEDSAGKIFFNKYSAYSRMSLHSHCRVSELAITGVGVYLPFAMSSYCAFEITSQGFTHLGMNRMQYFRSFINKKSSADIYHQCIFMGQTVSDNEMIKTAVEKIKTSSFEEWKLNSAR</sequence>